<feature type="coiled-coil region" evidence="1">
    <location>
        <begin position="930"/>
        <end position="1006"/>
    </location>
</feature>
<sequence length="2727" mass="321725">MISPQQNEQESSSIIPSENLFDVDTLRSQQFPIRSSQTLSTVIENSTHISTNNSTSSTCIEKVVEYNTDIQSSQTASSAYSTDFLSLTNSNQYSLTREISLSESDLLTSLDRKINKKIADNQSESDITDDLLFLEWDQERNLSQDYINSLRREIRVLLQERLDYQTQYKHISDDQAKIDLLKKSLEEKNSVIEQLQNEYELIKEKNNNSLRKVSLVESDNKSYVNVIDELKQNLADLTVDLQNQILIKRRLEISINNLESNCQLIDAERIKLTNDIKESQYNKQELETLLQKANVQVAEQGSTIEMLRSENVQVRSQLSTMQRRMLHEKQQIMDYLRQIENDLIEKERIKQRESLLREDYEQLKHSIYHDQQRLEHVQKEYSQLLKIKDDEKLHLELQLNNCKSGIERLYSHFNLNIDSIDQIIPILEDRYQSVQASQNSCPTTSKIDDKYNQFRTNVEQLTIQCKQLDEANCAWQQFQQTQLDNFKNEFQNYLSIEKNLTLDEIAQLILDYLNQVVSERDVLMRNLDKIEKMNSNHTKLTGDMFHVAMHELDQKQDLDSELPSTYSTKQTHVISSENESIQSDVLSLNSCEVKNFQLRLESEINLETIKESYTNTINELTQELVIVKEELNQQINVLSASSNEITIDRNNSGIKNNSLWQQIIIEIFRNELEDYLSMDIDVSFDKIIKQIVDQIKREREDFHERYQKLETTNNRLQSELDSNMESMRQSYLNIVNEYNQKLLVIKDECESFRQINKELVVANENLNRQLDDRSIVVGHHSALETSFVEQQNLFENNEQSETQDKYTQYERKEGNHIGTETIPLDYKTWYQQIQAESFSDLDSFSDDENNQLNAYINDISYLSSIDLSNALNRECQQFLLKKNLKLNSSLNLELNHLALITINFLYNQHLCDNAKELYNETVVRALKQEYHLLNSERNDSIEKINSLQEQLQHMDDERCNSHELIKNLNKNNEKLNSELKQIEYYYEQLEKEYNRIGRENELLRDLNTKIYQERSRGENKKDCINDQSISTSADNSTHSDIDSQQNSTAQISSQKKPAEENDSNIQSLSLEEPNILNIHIDRETQTDNQRQDTLLQINNKLKHALQTIKEKIHKVIVEQSDLFRDSSDNTIERLDHLISTIRQQKEQIDLLKTKNEDSQYEIKELQSSLEAYRYQRDDEDSTEVVLLEDYRKQIDQFQQNILTKDQEKHLLEKRLQEIEFELKKTSEDQLSTMTKFKQFVREHDTLVEQHILQSTEYRQEIQQLQEKLKGVNEKLLSQVELHEDVEKQKNERINELENHIKNLKQERIELRQYEKLLQVNNKLKRIVQAFKEKIHRLADDKPSLFEGISEEISERFNHLISKVENQSTQIDAMQIERQQADEKSKQQIKELERSLETYQNELQYERQVRAEQLVFAATPTMLSEDISLSINENYQKQIDQLQRQLFEKDEEQTLLNEHRNEVELELKTIIINHELTMVKYKEKVLALVEERNQFIEQQEISSTQHQNQMVQMTECNNLMRHEIDELKESTERHQHVTSQTLEEMNILQVLIEEKCLLLAHQIDSNAKLQVDIEDQRIYNEELSNEYKNEIETLTKERSNLVQELEQETLSTISTSNNECQTNDDQYETLEIVKEKVKQIANERPHLFDGVSQETNDRVEHLISIVENQIIQINQLEQKLSQNYVEQGVFQERLNKVEIELQQTLMKKYEVLLQERDVLIEQQSRRLTESQRDIELLSNRSVDCQHVEIQTDEDTKVLYEQLNDLNEKLLTLESQIESQDAVKSKKKEIEEQLNEYKNHIDNLMIERQTLLESIEKNSKPFIQFIDYEIQTDDDQHEELIQINSKLKDTIESINDKFQNIVATRPDLFEDISEETNERLDNLISTIENQARLLVKLQTERDENAEKSQSVMSDLKDSFGIYRQQIDDEYRVKLDEYIPSPSPITHEIETQTSDYSNLEDTSISTGGIRFFETTESNDNEINTWFDATPVIIDKDEIEHQEFHDIDIQYTWIPSALPEQLTNEIRSFESQLSADCSTQTDVDTVKVEEIQQIKDKILEINFERSALLSTSNENILENLDKIKLFIECLQTDIKEINSSFGTYRNRIEEENFITMNQSKLYESNHVGTQTLGLSIVEEHQKKIENLQQNELVYQHEIGRLIEERDQARNFITQCNEKDTQKRNNYETSFQSQIQERDEQISQFNEKLQQQDHNSSISLNSISSQTNCDVDSKNESCIREYQSQIDSLLHERSVLMKKLNEQMLQPSKVDVETQTIKDTDMLSSSDQSISRQMFEKEMLAWAKESDQLKSFVKQIQIENKKLKDIILKFERMILDYVHENDRLKQENRQLSLINYSSNQDIDEKENSNEDVCFLTLKWLTYEVAQRASNININEQSLLLIQESERDFKQELTGHELQLQKIRIQNKRLKSQLESCTMHFKHIQNEMKLQIAEMSAIKEETERLRINEIQYPLEIDRLQTELKYDQLKIQQLERELADTKLKQSRIDNTSVDSLRELLELKERELNALKEKFDFTKQTHEVELQEAIKANQFSLNHIKRFEQMNLCQQEKQFDLEKKLAKFRSIVQPLIDHEQLFTKNPIINIGELQKLMTDIDNEKQLVSSLEPIRDCLSLLEAQMKDLHHSIIQNHARRSRKWKYKLGFECLSCESRWEVTHDIRDLQEACLDPTRFIESSLVEPMTGCSCPIMIDFVEGDVRLCLEDLLNEVIVKATVP</sequence>
<protein>
    <submittedName>
        <fullName evidence="3">Uncharacterized protein</fullName>
    </submittedName>
</protein>
<dbReference type="EMBL" id="CAJOBQ010000030">
    <property type="protein sequence ID" value="CAF4222363.1"/>
    <property type="molecule type" value="Genomic_DNA"/>
</dbReference>
<feature type="coiled-coil region" evidence="1">
    <location>
        <begin position="692"/>
        <end position="726"/>
    </location>
</feature>
<evidence type="ECO:0000256" key="1">
    <source>
        <dbReference type="SAM" id="Coils"/>
    </source>
</evidence>
<gene>
    <name evidence="3" type="ORF">TSG867_LOCUS1365</name>
</gene>
<feature type="coiled-coil region" evidence="1">
    <location>
        <begin position="610"/>
        <end position="637"/>
    </location>
</feature>
<accession>A0A820CXA9</accession>
<organism evidence="3 4">
    <name type="scientific">Rotaria socialis</name>
    <dbReference type="NCBI Taxonomy" id="392032"/>
    <lineage>
        <taxon>Eukaryota</taxon>
        <taxon>Metazoa</taxon>
        <taxon>Spiralia</taxon>
        <taxon>Gnathifera</taxon>
        <taxon>Rotifera</taxon>
        <taxon>Eurotatoria</taxon>
        <taxon>Bdelloidea</taxon>
        <taxon>Philodinida</taxon>
        <taxon>Philodinidae</taxon>
        <taxon>Rotaria</taxon>
    </lineage>
</organism>
<reference evidence="3" key="1">
    <citation type="submission" date="2021-02" db="EMBL/GenBank/DDBJ databases">
        <authorList>
            <person name="Nowell W R."/>
        </authorList>
    </citation>
    <scope>NUCLEOTIDE SEQUENCE</scope>
</reference>
<comment type="caution">
    <text evidence="3">The sequence shown here is derived from an EMBL/GenBank/DDBJ whole genome shotgun (WGS) entry which is preliminary data.</text>
</comment>
<feature type="coiled-coil region" evidence="1">
    <location>
        <begin position="1565"/>
        <end position="1610"/>
    </location>
</feature>
<proteinExistence type="predicted"/>
<keyword evidence="1" id="KW-0175">Coiled coil</keyword>
<feature type="coiled-coil region" evidence="1">
    <location>
        <begin position="2133"/>
        <end position="2160"/>
    </location>
</feature>
<feature type="coiled-coil region" evidence="1">
    <location>
        <begin position="1719"/>
        <end position="1898"/>
    </location>
</feature>
<feature type="coiled-coil region" evidence="1">
    <location>
        <begin position="1134"/>
        <end position="1451"/>
    </location>
</feature>
<feature type="compositionally biased region" description="Polar residues" evidence="2">
    <location>
        <begin position="1025"/>
        <end position="1055"/>
    </location>
</feature>
<evidence type="ECO:0000313" key="3">
    <source>
        <dbReference type="EMBL" id="CAF4222363.1"/>
    </source>
</evidence>
<evidence type="ECO:0000256" key="2">
    <source>
        <dbReference type="SAM" id="MobiDB-lite"/>
    </source>
</evidence>
<feature type="coiled-coil region" evidence="1">
    <location>
        <begin position="147"/>
        <end position="366"/>
    </location>
</feature>
<feature type="region of interest" description="Disordered" evidence="2">
    <location>
        <begin position="1014"/>
        <end position="1070"/>
    </location>
</feature>
<feature type="compositionally biased region" description="Basic and acidic residues" evidence="2">
    <location>
        <begin position="1014"/>
        <end position="1024"/>
    </location>
</feature>
<name>A0A820CXA9_9BILA</name>
<feature type="coiled-coil region" evidence="1">
    <location>
        <begin position="2470"/>
        <end position="2533"/>
    </location>
</feature>
<evidence type="ECO:0000313" key="4">
    <source>
        <dbReference type="Proteomes" id="UP000663862"/>
    </source>
</evidence>
<dbReference type="Proteomes" id="UP000663862">
    <property type="component" value="Unassembled WGS sequence"/>
</dbReference>